<dbReference type="OrthoDB" id="32795at35237"/>
<organism evidence="1 2">
    <name type="scientific">Cedratvirus A11</name>
    <dbReference type="NCBI Taxonomy" id="1903266"/>
    <lineage>
        <taxon>Viruses</taxon>
        <taxon>Pithoviruses</taxon>
        <taxon>Orthocedratvirinae</taxon>
        <taxon>Alphacedratvirus</taxon>
        <taxon>Alphacedratvirus aljazairmassiliense</taxon>
    </lineage>
</organism>
<accession>A0A1M7XUY5</accession>
<dbReference type="SUPFAM" id="SSF140860">
    <property type="entry name" value="Pseudo ankyrin repeat-like"/>
    <property type="match status" value="1"/>
</dbReference>
<dbReference type="Proteomes" id="UP000201465">
    <property type="component" value="Segment"/>
</dbReference>
<dbReference type="GeneID" id="30523415"/>
<dbReference type="PANTHER" id="PTHR46586:SF3">
    <property type="entry name" value="ANKYRIN REPEAT-CONTAINING PROTEIN"/>
    <property type="match status" value="1"/>
</dbReference>
<name>A0A1M7XUY5_9VIRU</name>
<reference evidence="1 2" key="1">
    <citation type="submission" date="2016-11" db="EMBL/GenBank/DDBJ databases">
        <authorList>
            <consortium name="Urmite Genomes"/>
        </authorList>
    </citation>
    <scope>NUCLEOTIDE SEQUENCE [LARGE SCALE GENOMIC DNA]</scope>
    <source>
        <strain evidence="1 2">A11</strain>
    </source>
</reference>
<dbReference type="PANTHER" id="PTHR46586">
    <property type="entry name" value="ANKYRIN REPEAT-CONTAINING PROTEIN"/>
    <property type="match status" value="1"/>
</dbReference>
<evidence type="ECO:0000313" key="1">
    <source>
        <dbReference type="EMBL" id="SHO33505.1"/>
    </source>
</evidence>
<keyword evidence="2" id="KW-1185">Reference proteome</keyword>
<gene>
    <name evidence="1" type="ORF">BQ3484_437</name>
</gene>
<dbReference type="InterPro" id="IPR052050">
    <property type="entry name" value="SecEffector_AnkRepeat"/>
</dbReference>
<dbReference type="EMBL" id="LT671577">
    <property type="protein sequence ID" value="SHO33505.1"/>
    <property type="molecule type" value="Genomic_DNA"/>
</dbReference>
<protein>
    <submittedName>
        <fullName evidence="1">Pseudo ankyrin repeat-like</fullName>
    </submittedName>
</protein>
<proteinExistence type="predicted"/>
<sequence>MNHIYSIIFSFFEGYNFRNRQVCSYFRQLAPKIGYCTYLNQLLQDGRKINFTPNQEIMQTALDNNLFFLLEVCKDYIPKYLCNVAAKKNNLELLQWAKSKGYEWDSWTYQHAMNNKNLQMVQWMRANGCPWNETVCGFAAQNSLEILKWIRSQGCPWHESTCANAAECGQIEILRWARSEGCEWDEYTCAGAATLVI</sequence>
<dbReference type="RefSeq" id="YP_009329377.1">
    <property type="nucleotide sequence ID" value="NC_032108.1"/>
</dbReference>
<dbReference type="KEGG" id="vg:30523415"/>
<evidence type="ECO:0000313" key="2">
    <source>
        <dbReference type="Proteomes" id="UP000201465"/>
    </source>
</evidence>